<evidence type="ECO:0000313" key="2">
    <source>
        <dbReference type="EMBL" id="GBP13042.1"/>
    </source>
</evidence>
<evidence type="ECO:0000313" key="3">
    <source>
        <dbReference type="Proteomes" id="UP000299102"/>
    </source>
</evidence>
<proteinExistence type="predicted"/>
<feature type="compositionally biased region" description="Polar residues" evidence="1">
    <location>
        <begin position="93"/>
        <end position="106"/>
    </location>
</feature>
<dbReference type="EMBL" id="BGZK01005210">
    <property type="protein sequence ID" value="GBP13042.1"/>
    <property type="molecule type" value="Genomic_DNA"/>
</dbReference>
<evidence type="ECO:0000256" key="1">
    <source>
        <dbReference type="SAM" id="MobiDB-lite"/>
    </source>
</evidence>
<feature type="compositionally biased region" description="Pro residues" evidence="1">
    <location>
        <begin position="112"/>
        <end position="126"/>
    </location>
</feature>
<gene>
    <name evidence="2" type="ORF">EVAR_72418_1</name>
</gene>
<feature type="compositionally biased region" description="Polar residues" evidence="1">
    <location>
        <begin position="141"/>
        <end position="150"/>
    </location>
</feature>
<dbReference type="Proteomes" id="UP000299102">
    <property type="component" value="Unassembled WGS sequence"/>
</dbReference>
<reference evidence="2 3" key="1">
    <citation type="journal article" date="2019" name="Commun. Biol.">
        <title>The bagworm genome reveals a unique fibroin gene that provides high tensile strength.</title>
        <authorList>
            <person name="Kono N."/>
            <person name="Nakamura H."/>
            <person name="Ohtoshi R."/>
            <person name="Tomita M."/>
            <person name="Numata K."/>
            <person name="Arakawa K."/>
        </authorList>
    </citation>
    <scope>NUCLEOTIDE SEQUENCE [LARGE SCALE GENOMIC DNA]</scope>
</reference>
<comment type="caution">
    <text evidence="2">The sequence shown here is derived from an EMBL/GenBank/DDBJ whole genome shotgun (WGS) entry which is preliminary data.</text>
</comment>
<sequence length="150" mass="16251">MEWKNDEVQVVISLKIMETTGQTTGTGNQNQADYASTQNLQGNAITNTNNIISSSSTQLSPKFAFKPTTSGGLTTPTSGTNTLQLQQQHQQQRYPHSSTQISPRIANNNSNKPPPLQPPPPPPPPKTNTNNIHPIPIPTSAIITQQHPLI</sequence>
<dbReference type="AlphaFoldDB" id="A0A4C1TEY9"/>
<feature type="compositionally biased region" description="Low complexity" evidence="1">
    <location>
        <begin position="67"/>
        <end position="92"/>
    </location>
</feature>
<accession>A0A4C1TEY9</accession>
<organism evidence="2 3">
    <name type="scientific">Eumeta variegata</name>
    <name type="common">Bagworm moth</name>
    <name type="synonym">Eumeta japonica</name>
    <dbReference type="NCBI Taxonomy" id="151549"/>
    <lineage>
        <taxon>Eukaryota</taxon>
        <taxon>Metazoa</taxon>
        <taxon>Ecdysozoa</taxon>
        <taxon>Arthropoda</taxon>
        <taxon>Hexapoda</taxon>
        <taxon>Insecta</taxon>
        <taxon>Pterygota</taxon>
        <taxon>Neoptera</taxon>
        <taxon>Endopterygota</taxon>
        <taxon>Lepidoptera</taxon>
        <taxon>Glossata</taxon>
        <taxon>Ditrysia</taxon>
        <taxon>Tineoidea</taxon>
        <taxon>Psychidae</taxon>
        <taxon>Oiketicinae</taxon>
        <taxon>Eumeta</taxon>
    </lineage>
</organism>
<protein>
    <submittedName>
        <fullName evidence="2">Uncharacterized protein</fullName>
    </submittedName>
</protein>
<name>A0A4C1TEY9_EUMVA</name>
<feature type="region of interest" description="Disordered" evidence="1">
    <location>
        <begin position="54"/>
        <end position="150"/>
    </location>
</feature>
<keyword evidence="3" id="KW-1185">Reference proteome</keyword>